<dbReference type="EMBL" id="KY684108">
    <property type="protein sequence ID" value="ARF11526.1"/>
    <property type="molecule type" value="Genomic_DNA"/>
</dbReference>
<reference evidence="2" key="1">
    <citation type="journal article" date="2017" name="Science">
        <title>Giant viruses with an expanded complement of translation system components.</title>
        <authorList>
            <person name="Schulz F."/>
            <person name="Yutin N."/>
            <person name="Ivanova N.N."/>
            <person name="Ortega D.R."/>
            <person name="Lee T.K."/>
            <person name="Vierheilig J."/>
            <person name="Daims H."/>
            <person name="Horn M."/>
            <person name="Wagner M."/>
            <person name="Jensen G.J."/>
            <person name="Kyrpides N.C."/>
            <person name="Koonin E.V."/>
            <person name="Woyke T."/>
        </authorList>
    </citation>
    <scope>NUCLEOTIDE SEQUENCE</scope>
    <source>
        <strain evidence="2">KNV1</strain>
    </source>
</reference>
<protein>
    <submittedName>
        <fullName evidence="2">T2 family ribonuclease</fullName>
    </submittedName>
</protein>
<accession>A0A1V0SIH2</accession>
<dbReference type="GO" id="GO:0033897">
    <property type="term" value="F:ribonuclease T2 activity"/>
    <property type="evidence" value="ECO:0007669"/>
    <property type="project" value="InterPro"/>
</dbReference>
<dbReference type="Gene3D" id="3.90.730.10">
    <property type="entry name" value="Ribonuclease T2-like"/>
    <property type="match status" value="1"/>
</dbReference>
<name>A0A1V0SIH2_9VIRU</name>
<evidence type="ECO:0000313" key="2">
    <source>
        <dbReference type="EMBL" id="ARF11526.1"/>
    </source>
</evidence>
<dbReference type="PANTHER" id="PTHR11240">
    <property type="entry name" value="RIBONUCLEASE T2"/>
    <property type="match status" value="1"/>
</dbReference>
<proteinExistence type="inferred from homology"/>
<dbReference type="InterPro" id="IPR001568">
    <property type="entry name" value="RNase_T2-like"/>
</dbReference>
<organism evidence="2">
    <name type="scientific">Klosneuvirus KNV1</name>
    <dbReference type="NCBI Taxonomy" id="1977640"/>
    <lineage>
        <taxon>Viruses</taxon>
        <taxon>Varidnaviria</taxon>
        <taxon>Bamfordvirae</taxon>
        <taxon>Nucleocytoviricota</taxon>
        <taxon>Megaviricetes</taxon>
        <taxon>Imitervirales</taxon>
        <taxon>Mimiviridae</taxon>
        <taxon>Klosneuvirinae</taxon>
        <taxon>Klosneuvirus</taxon>
    </lineage>
</organism>
<dbReference type="PANTHER" id="PTHR11240:SF22">
    <property type="entry name" value="RIBONUCLEASE T2"/>
    <property type="match status" value="1"/>
</dbReference>
<dbReference type="InterPro" id="IPR036430">
    <property type="entry name" value="RNase_T2-like_sf"/>
</dbReference>
<dbReference type="GO" id="GO:0003723">
    <property type="term" value="F:RNA binding"/>
    <property type="evidence" value="ECO:0007669"/>
    <property type="project" value="InterPro"/>
</dbReference>
<sequence>MKSLFIILLFVVCINSFDYLLFVELWGASWIHEGKIKYNFTNDYISLHGLWPQNLNGTWPQFCNNKTIFNTTNLTPIIPNLTMYWTNFVNASDLWQHEFYKHMTCATDTYPDPYTLFYVGLDLREKYNVYQLLANHDIYPNNEMKYDINKLYYLIKQAFNVNVVITCEPDTILNEIRFCMDKDFNLFDCPDNLYKEQCKSGSVWYNKISS</sequence>
<dbReference type="SUPFAM" id="SSF55895">
    <property type="entry name" value="Ribonuclease Rh-like"/>
    <property type="match status" value="1"/>
</dbReference>
<comment type="similarity">
    <text evidence="1">Belongs to the RNase T2 family.</text>
</comment>
<gene>
    <name evidence="2" type="ORF">Klosneuvirus_1_383</name>
</gene>
<evidence type="ECO:0000256" key="1">
    <source>
        <dbReference type="ARBA" id="ARBA00007469"/>
    </source>
</evidence>
<dbReference type="Pfam" id="PF00445">
    <property type="entry name" value="Ribonuclease_T2"/>
    <property type="match status" value="1"/>
</dbReference>
<dbReference type="GO" id="GO:0006401">
    <property type="term" value="P:RNA catabolic process"/>
    <property type="evidence" value="ECO:0007669"/>
    <property type="project" value="TreeGrafter"/>
</dbReference>
<dbReference type="GO" id="GO:0005576">
    <property type="term" value="C:extracellular region"/>
    <property type="evidence" value="ECO:0007669"/>
    <property type="project" value="TreeGrafter"/>
</dbReference>